<dbReference type="AlphaFoldDB" id="E9HYN4"/>
<organism evidence="2 3">
    <name type="scientific">Daphnia pulex</name>
    <name type="common">Water flea</name>
    <dbReference type="NCBI Taxonomy" id="6669"/>
    <lineage>
        <taxon>Eukaryota</taxon>
        <taxon>Metazoa</taxon>
        <taxon>Ecdysozoa</taxon>
        <taxon>Arthropoda</taxon>
        <taxon>Crustacea</taxon>
        <taxon>Branchiopoda</taxon>
        <taxon>Diplostraca</taxon>
        <taxon>Cladocera</taxon>
        <taxon>Anomopoda</taxon>
        <taxon>Daphniidae</taxon>
        <taxon>Daphnia</taxon>
    </lineage>
</organism>
<dbReference type="GO" id="GO:0003677">
    <property type="term" value="F:DNA binding"/>
    <property type="evidence" value="ECO:0007669"/>
    <property type="project" value="InterPro"/>
</dbReference>
<dbReference type="InterPro" id="IPR007199">
    <property type="entry name" value="Rep_factor-A_N"/>
</dbReference>
<gene>
    <name evidence="2" type="ORF">DAPPUDRAFT_269007</name>
</gene>
<evidence type="ECO:0000313" key="2">
    <source>
        <dbReference type="EMBL" id="EFX63147.1"/>
    </source>
</evidence>
<evidence type="ECO:0000259" key="1">
    <source>
        <dbReference type="Pfam" id="PF04057"/>
    </source>
</evidence>
<name>E9HYN4_DAPPU</name>
<keyword evidence="3" id="KW-1185">Reference proteome</keyword>
<dbReference type="EMBL" id="GL733195">
    <property type="protein sequence ID" value="EFX63147.1"/>
    <property type="molecule type" value="Genomic_DNA"/>
</dbReference>
<dbReference type="KEGG" id="dpx:DAPPUDRAFT_269007"/>
<dbReference type="Proteomes" id="UP000000305">
    <property type="component" value="Unassembled WGS sequence"/>
</dbReference>
<dbReference type="GO" id="GO:0005634">
    <property type="term" value="C:nucleus"/>
    <property type="evidence" value="ECO:0007669"/>
    <property type="project" value="InterPro"/>
</dbReference>
<dbReference type="Pfam" id="PF04057">
    <property type="entry name" value="Rep-A_N"/>
    <property type="match status" value="1"/>
</dbReference>
<dbReference type="InParanoid" id="E9HYN4"/>
<dbReference type="SUPFAM" id="SSF50249">
    <property type="entry name" value="Nucleic acid-binding proteins"/>
    <property type="match status" value="1"/>
</dbReference>
<dbReference type="InterPro" id="IPR012340">
    <property type="entry name" value="NA-bd_OB-fold"/>
</dbReference>
<dbReference type="OrthoDB" id="1751331at2759"/>
<dbReference type="Gene3D" id="2.40.50.140">
    <property type="entry name" value="Nucleic acid-binding proteins"/>
    <property type="match status" value="1"/>
</dbReference>
<reference evidence="2 3" key="1">
    <citation type="journal article" date="2011" name="Science">
        <title>The ecoresponsive genome of Daphnia pulex.</title>
        <authorList>
            <person name="Colbourne J.K."/>
            <person name="Pfrender M.E."/>
            <person name="Gilbert D."/>
            <person name="Thomas W.K."/>
            <person name="Tucker A."/>
            <person name="Oakley T.H."/>
            <person name="Tokishita S."/>
            <person name="Aerts A."/>
            <person name="Arnold G.J."/>
            <person name="Basu M.K."/>
            <person name="Bauer D.J."/>
            <person name="Caceres C.E."/>
            <person name="Carmel L."/>
            <person name="Casola C."/>
            <person name="Choi J.H."/>
            <person name="Detter J.C."/>
            <person name="Dong Q."/>
            <person name="Dusheyko S."/>
            <person name="Eads B.D."/>
            <person name="Frohlich T."/>
            <person name="Geiler-Samerotte K.A."/>
            <person name="Gerlach D."/>
            <person name="Hatcher P."/>
            <person name="Jogdeo S."/>
            <person name="Krijgsveld J."/>
            <person name="Kriventseva E.V."/>
            <person name="Kultz D."/>
            <person name="Laforsch C."/>
            <person name="Lindquist E."/>
            <person name="Lopez J."/>
            <person name="Manak J.R."/>
            <person name="Muller J."/>
            <person name="Pangilinan J."/>
            <person name="Patwardhan R.P."/>
            <person name="Pitluck S."/>
            <person name="Pritham E.J."/>
            <person name="Rechtsteiner A."/>
            <person name="Rho M."/>
            <person name="Rogozin I.B."/>
            <person name="Sakarya O."/>
            <person name="Salamov A."/>
            <person name="Schaack S."/>
            <person name="Shapiro H."/>
            <person name="Shiga Y."/>
            <person name="Skalitzky C."/>
            <person name="Smith Z."/>
            <person name="Souvorov A."/>
            <person name="Sung W."/>
            <person name="Tang Z."/>
            <person name="Tsuchiya D."/>
            <person name="Tu H."/>
            <person name="Vos H."/>
            <person name="Wang M."/>
            <person name="Wolf Y.I."/>
            <person name="Yamagata H."/>
            <person name="Yamada T."/>
            <person name="Ye Y."/>
            <person name="Shaw J.R."/>
            <person name="Andrews J."/>
            <person name="Crease T.J."/>
            <person name="Tang H."/>
            <person name="Lucas S.M."/>
            <person name="Robertson H.M."/>
            <person name="Bork P."/>
            <person name="Koonin E.V."/>
            <person name="Zdobnov E.M."/>
            <person name="Grigoriev I.V."/>
            <person name="Lynch M."/>
            <person name="Boore J.L."/>
        </authorList>
    </citation>
    <scope>NUCLEOTIDE SEQUENCE [LARGE SCALE GENOMIC DNA]</scope>
</reference>
<dbReference type="GO" id="GO:0006260">
    <property type="term" value="P:DNA replication"/>
    <property type="evidence" value="ECO:0007669"/>
    <property type="project" value="InterPro"/>
</dbReference>
<feature type="domain" description="Replication factor-A protein 1 N-terminal" evidence="1">
    <location>
        <begin position="27"/>
        <end position="74"/>
    </location>
</feature>
<dbReference type="HOGENOM" id="CLU_136985_0_0_1"/>
<dbReference type="PhylomeDB" id="E9HYN4"/>
<evidence type="ECO:0000313" key="3">
    <source>
        <dbReference type="Proteomes" id="UP000000305"/>
    </source>
</evidence>
<sequence length="100" mass="10929">MNKGKLESWRDTLSTGAIPGCKAVKGVTDVRYGLVISDGKYSYAYGMLPIHLNHLVEEGQLEVVTIIKLKQFVIVCPSAVSSGGDGKKGYEILLWDIDQD</sequence>
<protein>
    <recommendedName>
        <fullName evidence="1">Replication factor-A protein 1 N-terminal domain-containing protein</fullName>
    </recommendedName>
</protein>
<proteinExistence type="predicted"/>
<accession>E9HYN4</accession>